<dbReference type="AlphaFoldDB" id="A0A286RI29"/>
<sequence>MKTFRSRQGLTHALFTLVIGFLACTALEQPTFSEEPAVAPLMLPEFPSPQLANLADRLYVILEKQSHYLLGLVKPWNGDPRYKLLTESRSAEHWIRPNTGAVEAFCFLYRFGPYDEKLVGMSRATLLGDIIVPMIRYLTETHVTGSRPTGDGRKWGDAWQSAHWAQMLGRGAWFIWNDLPEDLRSAVRRVVRHEAERIAHSQPPAQLRGDTKAEENAWNAQILSVAWLLMPHDPQADQWMSQFQRWTLSAFLRPADQNTTDEVDGRPVAEQFTGANIFDDFTLENHGFVHPDYMSTFTLSLGCVTDFRMTGRREPQSVLWNVRGIYENLKWFILPDMGFVYPSGQDWTIFRQPAWLSAHVLMFVYGRDGEAWDLATQTVGVIEKMQARSPEGAIYDPSEFFFPSTQTDIAEALARAWLHLHFADPAAIGTYQPRLGAKHLRFGKIFLYRTPRLITAISYGSVIMGTFTPNQRDRLISPDQQSLVGSIKLSGNTRPLPVKLLRAEFSEKKESFQGILHISHGDNVIAEWTINGDASGQVCIAEKLVVQRDCTIQEMATGLIGVLNNQRWIFEQGKREIRLGSVSKTIPAHSSVRWEAPQTDHVGIDHMMEIELFPPRDVLYVGATQPERGRATDRLILNHLSGPRDFHAGDVIAEWSATIRPTPRNAE</sequence>
<dbReference type="PROSITE" id="PS51257">
    <property type="entry name" value="PROKAR_LIPOPROTEIN"/>
    <property type="match status" value="1"/>
</dbReference>
<dbReference type="EMBL" id="CP018477">
    <property type="protein sequence ID" value="ASV75605.1"/>
    <property type="molecule type" value="Genomic_DNA"/>
</dbReference>
<protein>
    <submittedName>
        <fullName evidence="1">Putative secreted protein</fullName>
    </submittedName>
</protein>
<reference evidence="1 2" key="1">
    <citation type="journal article" name="Front. Microbiol.">
        <title>Sugar Metabolism of the First Thermophilic Planctomycete Thermogutta terrifontis: Comparative Genomic and Transcriptomic Approaches.</title>
        <authorList>
            <person name="Elcheninov A.G."/>
            <person name="Menzel P."/>
            <person name="Gudbergsdottir S.R."/>
            <person name="Slesarev A.I."/>
            <person name="Kadnikov V.V."/>
            <person name="Krogh A."/>
            <person name="Bonch-Osmolovskaya E.A."/>
            <person name="Peng X."/>
            <person name="Kublanov I.V."/>
        </authorList>
    </citation>
    <scope>NUCLEOTIDE SEQUENCE [LARGE SCALE GENOMIC DNA]</scope>
    <source>
        <strain evidence="1 2">R1</strain>
    </source>
</reference>
<dbReference type="Proteomes" id="UP000215086">
    <property type="component" value="Chromosome"/>
</dbReference>
<dbReference type="Gene3D" id="1.50.10.100">
    <property type="entry name" value="Chondroitin AC/alginate lyase"/>
    <property type="match status" value="1"/>
</dbReference>
<dbReference type="InterPro" id="IPR008929">
    <property type="entry name" value="Chondroitin_lyas"/>
</dbReference>
<evidence type="ECO:0000313" key="2">
    <source>
        <dbReference type="Proteomes" id="UP000215086"/>
    </source>
</evidence>
<keyword evidence="2" id="KW-1185">Reference proteome</keyword>
<organism evidence="1 2">
    <name type="scientific">Thermogutta terrifontis</name>
    <dbReference type="NCBI Taxonomy" id="1331910"/>
    <lineage>
        <taxon>Bacteria</taxon>
        <taxon>Pseudomonadati</taxon>
        <taxon>Planctomycetota</taxon>
        <taxon>Planctomycetia</taxon>
        <taxon>Pirellulales</taxon>
        <taxon>Thermoguttaceae</taxon>
        <taxon>Thermogutta</taxon>
    </lineage>
</organism>
<dbReference type="RefSeq" id="WP_095415616.1">
    <property type="nucleotide sequence ID" value="NZ_CP018477.1"/>
</dbReference>
<evidence type="ECO:0000313" key="1">
    <source>
        <dbReference type="EMBL" id="ASV75605.1"/>
    </source>
</evidence>
<proteinExistence type="predicted"/>
<gene>
    <name evidence="1" type="ORF">THTE_3003</name>
</gene>
<dbReference type="KEGG" id="ttf:THTE_3003"/>
<name>A0A286RI29_9BACT</name>
<accession>A0A286RI29</accession>
<dbReference type="OrthoDB" id="1099523at2"/>